<comment type="caution">
    <text evidence="1">The sequence shown here is derived from an EMBL/GenBank/DDBJ whole genome shotgun (WGS) entry which is preliminary data.</text>
</comment>
<gene>
    <name evidence="1" type="ORF">F2Q69_00060057</name>
</gene>
<evidence type="ECO:0000313" key="2">
    <source>
        <dbReference type="Proteomes" id="UP000712600"/>
    </source>
</evidence>
<dbReference type="AlphaFoldDB" id="A0A8S9RRP4"/>
<protein>
    <submittedName>
        <fullName evidence="1">Uncharacterized protein</fullName>
    </submittedName>
</protein>
<reference evidence="1" key="1">
    <citation type="submission" date="2019-12" db="EMBL/GenBank/DDBJ databases">
        <title>Genome sequencing and annotation of Brassica cretica.</title>
        <authorList>
            <person name="Studholme D.J."/>
            <person name="Sarris P."/>
        </authorList>
    </citation>
    <scope>NUCLEOTIDE SEQUENCE</scope>
    <source>
        <strain evidence="1">PFS-109/04</strain>
        <tissue evidence="1">Leaf</tissue>
    </source>
</reference>
<sequence length="122" mass="14401">MRRRITTRVVSLVRSEPWIERICPNTSASLNISYDSNHDWRLISGAPVMTSSIMVGNLRRGGGQRLCSDYYYEDGETRRLSDGRRGRRFEELERQRETFSRRLLKLSGINEFYGDTDWVHQR</sequence>
<accession>A0A8S9RRP4</accession>
<proteinExistence type="predicted"/>
<name>A0A8S9RRP4_BRACR</name>
<evidence type="ECO:0000313" key="1">
    <source>
        <dbReference type="EMBL" id="KAF3575175.1"/>
    </source>
</evidence>
<organism evidence="1 2">
    <name type="scientific">Brassica cretica</name>
    <name type="common">Mustard</name>
    <dbReference type="NCBI Taxonomy" id="69181"/>
    <lineage>
        <taxon>Eukaryota</taxon>
        <taxon>Viridiplantae</taxon>
        <taxon>Streptophyta</taxon>
        <taxon>Embryophyta</taxon>
        <taxon>Tracheophyta</taxon>
        <taxon>Spermatophyta</taxon>
        <taxon>Magnoliopsida</taxon>
        <taxon>eudicotyledons</taxon>
        <taxon>Gunneridae</taxon>
        <taxon>Pentapetalae</taxon>
        <taxon>rosids</taxon>
        <taxon>malvids</taxon>
        <taxon>Brassicales</taxon>
        <taxon>Brassicaceae</taxon>
        <taxon>Brassiceae</taxon>
        <taxon>Brassica</taxon>
    </lineage>
</organism>
<dbReference type="EMBL" id="QGKX02000095">
    <property type="protein sequence ID" value="KAF3575175.1"/>
    <property type="molecule type" value="Genomic_DNA"/>
</dbReference>
<dbReference type="Proteomes" id="UP000712600">
    <property type="component" value="Unassembled WGS sequence"/>
</dbReference>